<feature type="region of interest" description="Disordered" evidence="1">
    <location>
        <begin position="24"/>
        <end position="46"/>
    </location>
</feature>
<organism evidence="2 3">
    <name type="scientific">Symbiodinium pilosum</name>
    <name type="common">Dinoflagellate</name>
    <dbReference type="NCBI Taxonomy" id="2952"/>
    <lineage>
        <taxon>Eukaryota</taxon>
        <taxon>Sar</taxon>
        <taxon>Alveolata</taxon>
        <taxon>Dinophyceae</taxon>
        <taxon>Suessiales</taxon>
        <taxon>Symbiodiniaceae</taxon>
        <taxon>Symbiodinium</taxon>
    </lineage>
</organism>
<dbReference type="AlphaFoldDB" id="A0A812YCS9"/>
<protein>
    <submittedName>
        <fullName evidence="2">PGIC1-A protein</fullName>
    </submittedName>
</protein>
<gene>
    <name evidence="2" type="primary">PGIC1-A</name>
    <name evidence="2" type="ORF">SPIL2461_LOCUS22942</name>
</gene>
<proteinExistence type="predicted"/>
<keyword evidence="3" id="KW-1185">Reference proteome</keyword>
<reference evidence="2" key="1">
    <citation type="submission" date="2021-02" db="EMBL/GenBank/DDBJ databases">
        <authorList>
            <person name="Dougan E. K."/>
            <person name="Rhodes N."/>
            <person name="Thang M."/>
            <person name="Chan C."/>
        </authorList>
    </citation>
    <scope>NUCLEOTIDE SEQUENCE</scope>
</reference>
<evidence type="ECO:0000313" key="3">
    <source>
        <dbReference type="Proteomes" id="UP000649617"/>
    </source>
</evidence>
<dbReference type="Proteomes" id="UP000649617">
    <property type="component" value="Unassembled WGS sequence"/>
</dbReference>
<comment type="caution">
    <text evidence="2">The sequence shown here is derived from an EMBL/GenBank/DDBJ whole genome shotgun (WGS) entry which is preliminary data.</text>
</comment>
<accession>A0A812YCS9</accession>
<name>A0A812YCS9_SYMPI</name>
<evidence type="ECO:0000256" key="1">
    <source>
        <dbReference type="SAM" id="MobiDB-lite"/>
    </source>
</evidence>
<sequence>MSPPPVLLGPTMALAPETPCRMRPVSFEDKQTPPPLPFEMQGNSDGFHQFQIGQLGVVSEESGASAAPEFNPGGYH</sequence>
<evidence type="ECO:0000313" key="2">
    <source>
        <dbReference type="EMBL" id="CAE7775392.1"/>
    </source>
</evidence>
<dbReference type="OrthoDB" id="10592151at2759"/>
<dbReference type="EMBL" id="CAJNIZ010047760">
    <property type="protein sequence ID" value="CAE7775392.1"/>
    <property type="molecule type" value="Genomic_DNA"/>
</dbReference>